<dbReference type="InterPro" id="IPR028127">
    <property type="entry name" value="Ripply_fam"/>
</dbReference>
<dbReference type="AlphaFoldDB" id="A0AAV7CCR9"/>
<keyword evidence="4" id="KW-0539">Nucleus</keyword>
<dbReference type="EMBL" id="WNYA01000003">
    <property type="protein sequence ID" value="KAG8582122.1"/>
    <property type="molecule type" value="Genomic_DNA"/>
</dbReference>
<comment type="similarity">
    <text evidence="2">Belongs to the ripply family.</text>
</comment>
<comment type="caution">
    <text evidence="6">The sequence shown here is derived from an EMBL/GenBank/DDBJ whole genome shotgun (WGS) entry which is preliminary data.</text>
</comment>
<accession>A0AAV7CCR9</accession>
<evidence type="ECO:0000313" key="7">
    <source>
        <dbReference type="Proteomes" id="UP000824782"/>
    </source>
</evidence>
<dbReference type="PANTHER" id="PTHR16770">
    <property type="entry name" value="PROTEIN RIPPLY-LIKE"/>
    <property type="match status" value="1"/>
</dbReference>
<dbReference type="GO" id="GO:0009880">
    <property type="term" value="P:embryonic pattern specification"/>
    <property type="evidence" value="ECO:0007669"/>
    <property type="project" value="TreeGrafter"/>
</dbReference>
<keyword evidence="7" id="KW-1185">Reference proteome</keyword>
<protein>
    <recommendedName>
        <fullName evidence="8">Protein ripply2</fullName>
    </recommendedName>
</protein>
<evidence type="ECO:0000256" key="1">
    <source>
        <dbReference type="ARBA" id="ARBA00004123"/>
    </source>
</evidence>
<dbReference type="GO" id="GO:0000122">
    <property type="term" value="P:negative regulation of transcription by RNA polymerase II"/>
    <property type="evidence" value="ECO:0007669"/>
    <property type="project" value="TreeGrafter"/>
</dbReference>
<evidence type="ECO:0000256" key="4">
    <source>
        <dbReference type="ARBA" id="ARBA00023242"/>
    </source>
</evidence>
<proteinExistence type="inferred from homology"/>
<organism evidence="6 7">
    <name type="scientific">Engystomops pustulosus</name>
    <name type="common">Tungara frog</name>
    <name type="synonym">Physalaemus pustulosus</name>
    <dbReference type="NCBI Taxonomy" id="76066"/>
    <lineage>
        <taxon>Eukaryota</taxon>
        <taxon>Metazoa</taxon>
        <taxon>Chordata</taxon>
        <taxon>Craniata</taxon>
        <taxon>Vertebrata</taxon>
        <taxon>Euteleostomi</taxon>
        <taxon>Amphibia</taxon>
        <taxon>Batrachia</taxon>
        <taxon>Anura</taxon>
        <taxon>Neobatrachia</taxon>
        <taxon>Hyloidea</taxon>
        <taxon>Leptodactylidae</taxon>
        <taxon>Leiuperinae</taxon>
        <taxon>Engystomops</taxon>
    </lineage>
</organism>
<feature type="region of interest" description="Disordered" evidence="5">
    <location>
        <begin position="129"/>
        <end position="152"/>
    </location>
</feature>
<evidence type="ECO:0000256" key="3">
    <source>
        <dbReference type="ARBA" id="ARBA00022473"/>
    </source>
</evidence>
<comment type="subcellular location">
    <subcellularLocation>
        <location evidence="1">Nucleus</location>
    </subcellularLocation>
</comment>
<keyword evidence="3" id="KW-0217">Developmental protein</keyword>
<evidence type="ECO:0000313" key="6">
    <source>
        <dbReference type="EMBL" id="KAG8582122.1"/>
    </source>
</evidence>
<evidence type="ECO:0008006" key="8">
    <source>
        <dbReference type="Google" id="ProtNLM"/>
    </source>
</evidence>
<gene>
    <name evidence="6" type="ORF">GDO81_007928</name>
</gene>
<name>A0AAV7CCR9_ENGPU</name>
<evidence type="ECO:0000256" key="2">
    <source>
        <dbReference type="ARBA" id="ARBA00006944"/>
    </source>
</evidence>
<reference evidence="6" key="1">
    <citation type="thesis" date="2020" institute="ProQuest LLC" country="789 East Eisenhower Parkway, Ann Arbor, MI, USA">
        <title>Comparative Genomics and Chromosome Evolution.</title>
        <authorList>
            <person name="Mudd A.B."/>
        </authorList>
    </citation>
    <scope>NUCLEOTIDE SEQUENCE</scope>
    <source>
        <strain evidence="6">237g6f4</strain>
        <tissue evidence="6">Blood</tissue>
    </source>
</reference>
<dbReference type="GO" id="GO:0005634">
    <property type="term" value="C:nucleus"/>
    <property type="evidence" value="ECO:0007669"/>
    <property type="project" value="UniProtKB-SubCell"/>
</dbReference>
<sequence>MEMKQKAGTEHCRLPSLTMDCISCKCLRRRPYPTGCMRACRGADRKPELRPHNLFWRPWSQSCSRKLLPQNLPNAKDLCEIRQAEQKPLDYNHPVRLFWPRSKPLDLMYMEADDLLRNFPVQATLSFYDSESDTDNDEENSEEEHDSGFESE</sequence>
<dbReference type="Pfam" id="PF14998">
    <property type="entry name" value="Ripply"/>
    <property type="match status" value="1"/>
</dbReference>
<dbReference type="PANTHER" id="PTHR16770:SF3">
    <property type="entry name" value="PROTEIN RIPPLY2"/>
    <property type="match status" value="1"/>
</dbReference>
<evidence type="ECO:0000256" key="5">
    <source>
        <dbReference type="SAM" id="MobiDB-lite"/>
    </source>
</evidence>
<dbReference type="Proteomes" id="UP000824782">
    <property type="component" value="Unassembled WGS sequence"/>
</dbReference>
<feature type="compositionally biased region" description="Acidic residues" evidence="5">
    <location>
        <begin position="130"/>
        <end position="152"/>
    </location>
</feature>